<gene>
    <name evidence="1" type="ORF">PCANC_01283</name>
</gene>
<dbReference type="AlphaFoldDB" id="A0A2N5W3V3"/>
<keyword evidence="2" id="KW-1185">Reference proteome</keyword>
<evidence type="ECO:0000313" key="1">
    <source>
        <dbReference type="EMBL" id="PLW56911.1"/>
    </source>
</evidence>
<organism evidence="1 2">
    <name type="scientific">Puccinia coronata f. sp. avenae</name>
    <dbReference type="NCBI Taxonomy" id="200324"/>
    <lineage>
        <taxon>Eukaryota</taxon>
        <taxon>Fungi</taxon>
        <taxon>Dikarya</taxon>
        <taxon>Basidiomycota</taxon>
        <taxon>Pucciniomycotina</taxon>
        <taxon>Pucciniomycetes</taxon>
        <taxon>Pucciniales</taxon>
        <taxon>Pucciniaceae</taxon>
        <taxon>Puccinia</taxon>
    </lineage>
</organism>
<comment type="caution">
    <text evidence="1">The sequence shown here is derived from an EMBL/GenBank/DDBJ whole genome shotgun (WGS) entry which is preliminary data.</text>
</comment>
<dbReference type="Proteomes" id="UP000235388">
    <property type="component" value="Unassembled WGS sequence"/>
</dbReference>
<evidence type="ECO:0000313" key="2">
    <source>
        <dbReference type="Proteomes" id="UP000235388"/>
    </source>
</evidence>
<name>A0A2N5W3V3_9BASI</name>
<proteinExistence type="predicted"/>
<dbReference type="EMBL" id="PGCJ01000016">
    <property type="protein sequence ID" value="PLW56911.1"/>
    <property type="molecule type" value="Genomic_DNA"/>
</dbReference>
<protein>
    <submittedName>
        <fullName evidence="1">Uncharacterized protein</fullName>
    </submittedName>
</protein>
<reference evidence="1 2" key="1">
    <citation type="submission" date="2017-11" db="EMBL/GenBank/DDBJ databases">
        <title>De novo assembly and phasing of dikaryotic genomes from two isolates of Puccinia coronata f. sp. avenae, the causal agent of oat crown rust.</title>
        <authorList>
            <person name="Miller M.E."/>
            <person name="Zhang Y."/>
            <person name="Omidvar V."/>
            <person name="Sperschneider J."/>
            <person name="Schwessinger B."/>
            <person name="Raley C."/>
            <person name="Palmer J.M."/>
            <person name="Garnica D."/>
            <person name="Upadhyaya N."/>
            <person name="Rathjen J."/>
            <person name="Taylor J.M."/>
            <person name="Park R.F."/>
            <person name="Dodds P.N."/>
            <person name="Hirsch C.D."/>
            <person name="Kianian S.F."/>
            <person name="Figueroa M."/>
        </authorList>
    </citation>
    <scope>NUCLEOTIDE SEQUENCE [LARGE SCALE GENOMIC DNA]</scope>
    <source>
        <strain evidence="1">12NC29</strain>
    </source>
</reference>
<sequence length="63" mass="6793">MCCHQKWTKALETPRLKNCGSPHVTHSKAIYKNCLAVGVTAWILGAIKAVDGGVVHLKAIPKV</sequence>
<accession>A0A2N5W3V3</accession>